<dbReference type="AlphaFoldDB" id="A0A239GK16"/>
<feature type="compositionally biased region" description="Pro residues" evidence="1">
    <location>
        <begin position="122"/>
        <end position="131"/>
    </location>
</feature>
<evidence type="ECO:0000313" key="4">
    <source>
        <dbReference type="Proteomes" id="UP000198373"/>
    </source>
</evidence>
<evidence type="ECO:0000256" key="1">
    <source>
        <dbReference type="SAM" id="MobiDB-lite"/>
    </source>
</evidence>
<feature type="transmembrane region" description="Helical" evidence="2">
    <location>
        <begin position="143"/>
        <end position="162"/>
    </location>
</feature>
<keyword evidence="4" id="KW-1185">Reference proteome</keyword>
<dbReference type="RefSeq" id="WP_089306231.1">
    <property type="nucleotide sequence ID" value="NZ_FZOO01000006.1"/>
</dbReference>
<evidence type="ECO:0000256" key="2">
    <source>
        <dbReference type="SAM" id="Phobius"/>
    </source>
</evidence>
<sequence>MTTPTDARDVLTEWVRRCGPSFLDQPRRVRAVLHDAVPSASHQTALLSAALEHGVARRVLDTPPDRLTGELDRLTAELVERRGLTRLDAAWAVGTVAAALGASSGQESPGPGAGHPSSGHPGRPPSPPPGTGTPAGRSVRRKWWLIGAAAPVVLVSVVLGVMRTIPQPDPPPEDVTGTETGSGTGSGTGTGTGSGSDTGTGSGSGSGTGTGSGGGDDPCALLTSSECAIWEELPGDLYAQCSGINPVPPATAGLGCVVPGTYRTGENYSRDLAVYEYADTLDRDAAVQGLGQNPCDTFTIKSTAGAVTDTGTLYCFPDQDGMALLVWTYDSKPYEVWAKGVNQDVEGLVNWFFTIPHP</sequence>
<keyword evidence="2" id="KW-0812">Transmembrane</keyword>
<protein>
    <submittedName>
        <fullName evidence="3">Uncharacterized protein</fullName>
    </submittedName>
</protein>
<reference evidence="4" key="1">
    <citation type="submission" date="2017-06" db="EMBL/GenBank/DDBJ databases">
        <authorList>
            <person name="Varghese N."/>
            <person name="Submissions S."/>
        </authorList>
    </citation>
    <scope>NUCLEOTIDE SEQUENCE [LARGE SCALE GENOMIC DNA]</scope>
    <source>
        <strain evidence="4">DSM 46839</strain>
    </source>
</reference>
<feature type="compositionally biased region" description="Gly residues" evidence="1">
    <location>
        <begin position="180"/>
        <end position="216"/>
    </location>
</feature>
<feature type="region of interest" description="Disordered" evidence="1">
    <location>
        <begin position="102"/>
        <end position="137"/>
    </location>
</feature>
<name>A0A239GK16_9ACTN</name>
<dbReference type="Proteomes" id="UP000198373">
    <property type="component" value="Unassembled WGS sequence"/>
</dbReference>
<proteinExistence type="predicted"/>
<keyword evidence="2" id="KW-0472">Membrane</keyword>
<gene>
    <name evidence="3" type="ORF">SAMN06893096_106228</name>
</gene>
<dbReference type="EMBL" id="FZOO01000006">
    <property type="protein sequence ID" value="SNS69108.1"/>
    <property type="molecule type" value="Genomic_DNA"/>
</dbReference>
<accession>A0A239GK16</accession>
<evidence type="ECO:0000313" key="3">
    <source>
        <dbReference type="EMBL" id="SNS69108.1"/>
    </source>
</evidence>
<organism evidence="3 4">
    <name type="scientific">Geodermatophilus pulveris</name>
    <dbReference type="NCBI Taxonomy" id="1564159"/>
    <lineage>
        <taxon>Bacteria</taxon>
        <taxon>Bacillati</taxon>
        <taxon>Actinomycetota</taxon>
        <taxon>Actinomycetes</taxon>
        <taxon>Geodermatophilales</taxon>
        <taxon>Geodermatophilaceae</taxon>
        <taxon>Geodermatophilus</taxon>
    </lineage>
</organism>
<feature type="region of interest" description="Disordered" evidence="1">
    <location>
        <begin position="164"/>
        <end position="217"/>
    </location>
</feature>
<keyword evidence="2" id="KW-1133">Transmembrane helix</keyword>
<feature type="compositionally biased region" description="Low complexity" evidence="1">
    <location>
        <begin position="102"/>
        <end position="121"/>
    </location>
</feature>